<organism evidence="1 2">
    <name type="scientific">Devosia limi DSM 17137</name>
    <dbReference type="NCBI Taxonomy" id="1121477"/>
    <lineage>
        <taxon>Bacteria</taxon>
        <taxon>Pseudomonadati</taxon>
        <taxon>Pseudomonadota</taxon>
        <taxon>Alphaproteobacteria</taxon>
        <taxon>Hyphomicrobiales</taxon>
        <taxon>Devosiaceae</taxon>
        <taxon>Devosia</taxon>
    </lineage>
</organism>
<dbReference type="AlphaFoldDB" id="A0A0F5LAV9"/>
<proteinExistence type="predicted"/>
<accession>A0A0F5LAV9</accession>
<name>A0A0F5LAV9_9HYPH</name>
<dbReference type="Proteomes" id="UP000033608">
    <property type="component" value="Unassembled WGS sequence"/>
</dbReference>
<evidence type="ECO:0000313" key="1">
    <source>
        <dbReference type="EMBL" id="KKB79329.1"/>
    </source>
</evidence>
<dbReference type="SUPFAM" id="SSF52402">
    <property type="entry name" value="Adenine nucleotide alpha hydrolases-like"/>
    <property type="match status" value="1"/>
</dbReference>
<dbReference type="EMBL" id="LAJF01000113">
    <property type="protein sequence ID" value="KKB79329.1"/>
    <property type="molecule type" value="Genomic_DNA"/>
</dbReference>
<sequence length="115" mass="11977">MAIAAQNRQRGMVGQRRILQGLANRPAIAGNGRPIGQTLQDAALADHAALPVLGGYGHSRLRDFLPGGSTSGVLTHPSLSLLLSPCPFARAHPLTHLSSPTSLCPRSLQAMPLSA</sequence>
<reference evidence="1 2" key="1">
    <citation type="submission" date="2015-03" db="EMBL/GenBank/DDBJ databases">
        <authorList>
            <person name="Hassan Y.I."/>
            <person name="Lepp D."/>
            <person name="Zhou T."/>
        </authorList>
    </citation>
    <scope>NUCLEOTIDE SEQUENCE [LARGE SCALE GENOMIC DNA]</scope>
    <source>
        <strain evidence="1 2">DSM 17137</strain>
    </source>
</reference>
<protein>
    <submittedName>
        <fullName evidence="1">Uncharacterized protein</fullName>
    </submittedName>
</protein>
<evidence type="ECO:0000313" key="2">
    <source>
        <dbReference type="Proteomes" id="UP000033608"/>
    </source>
</evidence>
<gene>
    <name evidence="1" type="ORF">VW29_17910</name>
</gene>
<feature type="non-terminal residue" evidence="1">
    <location>
        <position position="115"/>
    </location>
</feature>
<comment type="caution">
    <text evidence="1">The sequence shown here is derived from an EMBL/GenBank/DDBJ whole genome shotgun (WGS) entry which is preliminary data.</text>
</comment>
<keyword evidence="2" id="KW-1185">Reference proteome</keyword>